<dbReference type="GO" id="GO:0004410">
    <property type="term" value="F:homocitrate synthase activity"/>
    <property type="evidence" value="ECO:0007669"/>
    <property type="project" value="TreeGrafter"/>
</dbReference>
<proteinExistence type="predicted"/>
<dbReference type="Proteomes" id="UP000823405">
    <property type="component" value="Unassembled WGS sequence"/>
</dbReference>
<keyword evidence="1" id="KW-0808">Transferase</keyword>
<dbReference type="PANTHER" id="PTHR10277">
    <property type="entry name" value="HOMOCITRATE SYNTHASE-RELATED"/>
    <property type="match status" value="1"/>
</dbReference>
<dbReference type="SUPFAM" id="SSF51569">
    <property type="entry name" value="Aldolase"/>
    <property type="match status" value="1"/>
</dbReference>
<dbReference type="OrthoDB" id="2015253at2759"/>
<dbReference type="Pfam" id="PF00682">
    <property type="entry name" value="HMGL-like"/>
    <property type="match status" value="1"/>
</dbReference>
<protein>
    <submittedName>
        <fullName evidence="3">Mitochondrial Homoaconitase</fullName>
    </submittedName>
</protein>
<evidence type="ECO:0000256" key="1">
    <source>
        <dbReference type="ARBA" id="ARBA00022679"/>
    </source>
</evidence>
<dbReference type="GO" id="GO:0005739">
    <property type="term" value="C:mitochondrion"/>
    <property type="evidence" value="ECO:0007669"/>
    <property type="project" value="TreeGrafter"/>
</dbReference>
<dbReference type="PROSITE" id="PS50991">
    <property type="entry name" value="PYR_CT"/>
    <property type="match status" value="1"/>
</dbReference>
<dbReference type="AlphaFoldDB" id="A0A9P6R0E6"/>
<feature type="domain" description="Pyruvate carboxyltransferase" evidence="2">
    <location>
        <begin position="1"/>
        <end position="57"/>
    </location>
</feature>
<reference evidence="3" key="1">
    <citation type="journal article" date="2020" name="Fungal Divers.">
        <title>Resolving the Mortierellaceae phylogeny through synthesis of multi-gene phylogenetics and phylogenomics.</title>
        <authorList>
            <person name="Vandepol N."/>
            <person name="Liber J."/>
            <person name="Desiro A."/>
            <person name="Na H."/>
            <person name="Kennedy M."/>
            <person name="Barry K."/>
            <person name="Grigoriev I.V."/>
            <person name="Miller A.N."/>
            <person name="O'Donnell K."/>
            <person name="Stajich J.E."/>
            <person name="Bonito G."/>
        </authorList>
    </citation>
    <scope>NUCLEOTIDE SEQUENCE</scope>
    <source>
        <strain evidence="3">NVP60</strain>
    </source>
</reference>
<dbReference type="EMBL" id="JAAAIN010001121">
    <property type="protein sequence ID" value="KAG0306680.1"/>
    <property type="molecule type" value="Genomic_DNA"/>
</dbReference>
<dbReference type="Pfam" id="PF22617">
    <property type="entry name" value="HCS_D2"/>
    <property type="match status" value="1"/>
</dbReference>
<dbReference type="InterPro" id="IPR013785">
    <property type="entry name" value="Aldolase_TIM"/>
</dbReference>
<accession>A0A9P6R0E6</accession>
<dbReference type="Gene3D" id="3.20.20.70">
    <property type="entry name" value="Aldolase class I"/>
    <property type="match status" value="1"/>
</dbReference>
<evidence type="ECO:0000259" key="2">
    <source>
        <dbReference type="PROSITE" id="PS50991"/>
    </source>
</evidence>
<name>A0A9P6R0E6_9FUNG</name>
<evidence type="ECO:0000313" key="4">
    <source>
        <dbReference type="Proteomes" id="UP000823405"/>
    </source>
</evidence>
<sequence>TGCATANAYAALEAGATHIDTSVLGIGERNGITPIGNLIARMFTVDPDYVPFNNCITGYCAFTHKAGIHAKAILNNPATYEILKPEVFGMTRYVSIGHRLTGWNAVKNRAEQLGLEISDEDLKAITGKIKKLADIKNQSMEDVDGLLRNFHAYKVAGDHSAIKQLLVVPEEAAAPEAVAV</sequence>
<dbReference type="PANTHER" id="PTHR10277:SF48">
    <property type="entry name" value="HOMOCITRATE SYNTHASE, CYTOSOLIC ISOZYME-RELATED"/>
    <property type="match status" value="1"/>
</dbReference>
<gene>
    <name evidence="3" type="primary">LYS4_1</name>
    <name evidence="3" type="ORF">BGZ97_000651</name>
</gene>
<evidence type="ECO:0000313" key="3">
    <source>
        <dbReference type="EMBL" id="KAG0306680.1"/>
    </source>
</evidence>
<keyword evidence="4" id="KW-1185">Reference proteome</keyword>
<dbReference type="InterPro" id="IPR054691">
    <property type="entry name" value="LeuA/HCS_post-cat"/>
</dbReference>
<dbReference type="InterPro" id="IPR000891">
    <property type="entry name" value="PYR_CT"/>
</dbReference>
<comment type="caution">
    <text evidence="3">The sequence shown here is derived from an EMBL/GenBank/DDBJ whole genome shotgun (WGS) entry which is preliminary data.</text>
</comment>
<dbReference type="GO" id="GO:0019878">
    <property type="term" value="P:lysine biosynthetic process via aminoadipic acid"/>
    <property type="evidence" value="ECO:0007669"/>
    <property type="project" value="TreeGrafter"/>
</dbReference>
<dbReference type="InterPro" id="IPR050073">
    <property type="entry name" value="2-IPM_HCS-like"/>
</dbReference>
<feature type="non-terminal residue" evidence="3">
    <location>
        <position position="1"/>
    </location>
</feature>
<organism evidence="3 4">
    <name type="scientific">Linnemannia gamsii</name>
    <dbReference type="NCBI Taxonomy" id="64522"/>
    <lineage>
        <taxon>Eukaryota</taxon>
        <taxon>Fungi</taxon>
        <taxon>Fungi incertae sedis</taxon>
        <taxon>Mucoromycota</taxon>
        <taxon>Mortierellomycotina</taxon>
        <taxon>Mortierellomycetes</taxon>
        <taxon>Mortierellales</taxon>
        <taxon>Mortierellaceae</taxon>
        <taxon>Linnemannia</taxon>
    </lineage>
</organism>
<dbReference type="FunFam" id="1.10.238.260:FF:000002">
    <property type="entry name" value="Homocitrate synthase, mitochondrial"/>
    <property type="match status" value="1"/>
</dbReference>
<dbReference type="Gene3D" id="1.10.238.260">
    <property type="match status" value="1"/>
</dbReference>